<keyword evidence="3" id="KW-1185">Reference proteome</keyword>
<sequence>MLFAFALIPVMGGVGVAVDYTRAATYRSQLDAIADAAALSAVSRTSVVNLANSSDNGKAATTSFFDAEAARVSAVTITKVTVQIVKTATALSATVSYSATVPNTFTQLIGMPQTAIGGTASSTTQLPIYQNFYLFLDNSPSMGIGATQADINNLIAATANAPIDPGCGFACHDLSGKEDFYTVAKKNGITMRIDEVRSATQALMQYATATEILPQQFGVSIYTFNNVLTRISGLTTSLGSAAASAAAIDLVSVPYQNYNADRYTDLDGLLPKMDYLMPSSGSGQTSASPQTVMFIVSDGVADEPTPGNSSGRTLAPITVAQCDAIKSRGITIAVLYTTYLPLPTNSFYQGNVAPFASQINPRMQSCASPGLFFEVSPGDGISQAMNALFTEIVSMARLTQ</sequence>
<dbReference type="SUPFAM" id="SSF53300">
    <property type="entry name" value="vWA-like"/>
    <property type="match status" value="1"/>
</dbReference>
<protein>
    <submittedName>
        <fullName evidence="2">Flp pilus assembly protein TadG</fullName>
    </submittedName>
</protein>
<reference evidence="2 3" key="1">
    <citation type="submission" date="2023-07" db="EMBL/GenBank/DDBJ databases">
        <title>Genomic Encyclopedia of Type Strains, Phase IV (KMG-IV): sequencing the most valuable type-strain genomes for metagenomic binning, comparative biology and taxonomic classification.</title>
        <authorList>
            <person name="Goeker M."/>
        </authorList>
    </citation>
    <scope>NUCLEOTIDE SEQUENCE [LARGE SCALE GENOMIC DNA]</scope>
    <source>
        <strain evidence="2 3">DSM 19619</strain>
    </source>
</reference>
<evidence type="ECO:0000313" key="3">
    <source>
        <dbReference type="Proteomes" id="UP001242480"/>
    </source>
</evidence>
<feature type="domain" description="Putative Flp pilus-assembly TadG-like N-terminal" evidence="1">
    <location>
        <begin position="2"/>
        <end position="43"/>
    </location>
</feature>
<evidence type="ECO:0000259" key="1">
    <source>
        <dbReference type="Pfam" id="PF13400"/>
    </source>
</evidence>
<dbReference type="InterPro" id="IPR036465">
    <property type="entry name" value="vWFA_dom_sf"/>
</dbReference>
<comment type="caution">
    <text evidence="2">The sequence shown here is derived from an EMBL/GenBank/DDBJ whole genome shotgun (WGS) entry which is preliminary data.</text>
</comment>
<dbReference type="RefSeq" id="WP_307274021.1">
    <property type="nucleotide sequence ID" value="NZ_JAUSVX010000005.1"/>
</dbReference>
<dbReference type="Proteomes" id="UP001242480">
    <property type="component" value="Unassembled WGS sequence"/>
</dbReference>
<proteinExistence type="predicted"/>
<dbReference type="Pfam" id="PF13400">
    <property type="entry name" value="Tad"/>
    <property type="match status" value="1"/>
</dbReference>
<evidence type="ECO:0000313" key="2">
    <source>
        <dbReference type="EMBL" id="MDQ0470284.1"/>
    </source>
</evidence>
<accession>A0ABU0J7Q1</accession>
<dbReference type="EMBL" id="JAUSVX010000005">
    <property type="protein sequence ID" value="MDQ0470284.1"/>
    <property type="molecule type" value="Genomic_DNA"/>
</dbReference>
<organism evidence="2 3">
    <name type="scientific">Labrys wisconsinensis</name>
    <dbReference type="NCBI Taxonomy" id="425677"/>
    <lineage>
        <taxon>Bacteria</taxon>
        <taxon>Pseudomonadati</taxon>
        <taxon>Pseudomonadota</taxon>
        <taxon>Alphaproteobacteria</taxon>
        <taxon>Hyphomicrobiales</taxon>
        <taxon>Xanthobacteraceae</taxon>
        <taxon>Labrys</taxon>
    </lineage>
</organism>
<gene>
    <name evidence="2" type="ORF">QO011_003300</name>
</gene>
<name>A0ABU0J7Q1_9HYPH</name>
<dbReference type="InterPro" id="IPR028087">
    <property type="entry name" value="Tad_N"/>
</dbReference>